<evidence type="ECO:0000313" key="4">
    <source>
        <dbReference type="Proteomes" id="UP000265618"/>
    </source>
</evidence>
<name>A0A9K3GKL8_9EUKA</name>
<reference evidence="3 4" key="1">
    <citation type="journal article" date="2018" name="PLoS ONE">
        <title>The draft genome of Kipferlia bialata reveals reductive genome evolution in fornicate parasites.</title>
        <authorList>
            <person name="Tanifuji G."/>
            <person name="Takabayashi S."/>
            <person name="Kume K."/>
            <person name="Takagi M."/>
            <person name="Nakayama T."/>
            <person name="Kamikawa R."/>
            <person name="Inagaki Y."/>
            <person name="Hashimoto T."/>
        </authorList>
    </citation>
    <scope>NUCLEOTIDE SEQUENCE [LARGE SCALE GENOMIC DNA]</scope>
    <source>
        <strain evidence="3">NY0173</strain>
    </source>
</reference>
<feature type="region of interest" description="Disordered" evidence="1">
    <location>
        <begin position="54"/>
        <end position="87"/>
    </location>
</feature>
<evidence type="ECO:0000256" key="2">
    <source>
        <dbReference type="SAM" id="Phobius"/>
    </source>
</evidence>
<accession>A0A9K3GKL8</accession>
<dbReference type="Proteomes" id="UP000265618">
    <property type="component" value="Unassembled WGS sequence"/>
</dbReference>
<evidence type="ECO:0000313" key="3">
    <source>
        <dbReference type="EMBL" id="GIQ86323.1"/>
    </source>
</evidence>
<dbReference type="EMBL" id="BDIP01002455">
    <property type="protein sequence ID" value="GIQ86323.1"/>
    <property type="molecule type" value="Genomic_DNA"/>
</dbReference>
<evidence type="ECO:0000256" key="1">
    <source>
        <dbReference type="SAM" id="MobiDB-lite"/>
    </source>
</evidence>
<organism evidence="3 4">
    <name type="scientific">Kipferlia bialata</name>
    <dbReference type="NCBI Taxonomy" id="797122"/>
    <lineage>
        <taxon>Eukaryota</taxon>
        <taxon>Metamonada</taxon>
        <taxon>Carpediemonas-like organisms</taxon>
        <taxon>Kipferlia</taxon>
    </lineage>
</organism>
<gene>
    <name evidence="3" type="ORF">KIPB_008155</name>
</gene>
<dbReference type="AlphaFoldDB" id="A0A9K3GKL8"/>
<feature type="transmembrane region" description="Helical" evidence="2">
    <location>
        <begin position="160"/>
        <end position="182"/>
    </location>
</feature>
<keyword evidence="2" id="KW-0812">Transmembrane</keyword>
<keyword evidence="2" id="KW-0472">Membrane</keyword>
<feature type="non-terminal residue" evidence="3">
    <location>
        <position position="1"/>
    </location>
</feature>
<sequence length="183" mass="19485">TPVAGQGYAEGMEEGVRVGDLGRQRARAPSALMTNGGMPMLMPAVKDACAEPVPPAPSGVAGEYEGIESDPSDGAERETAPAAPHSQLAYQTVQVDSLPPTSPEALRVSQEALDLEAIRSKYNNHVFEDEVYVEDAMFDNVVKADIPSYVLQWRFRGKPLVSALILVLGGLTNSGMSLISLML</sequence>
<protein>
    <submittedName>
        <fullName evidence="3">Uncharacterized protein</fullName>
    </submittedName>
</protein>
<keyword evidence="2" id="KW-1133">Transmembrane helix</keyword>
<comment type="caution">
    <text evidence="3">The sequence shown here is derived from an EMBL/GenBank/DDBJ whole genome shotgun (WGS) entry which is preliminary data.</text>
</comment>
<keyword evidence="4" id="KW-1185">Reference proteome</keyword>
<proteinExistence type="predicted"/>